<dbReference type="Proteomes" id="UP001232584">
    <property type="component" value="Unassembled WGS sequence"/>
</dbReference>
<reference evidence="1 2" key="1">
    <citation type="submission" date="2023-07" db="EMBL/GenBank/DDBJ databases">
        <title>Genomic Encyclopedia of Type Strains, Phase IV (KMG-IV): sequencing the most valuable type-strain genomes for metagenomic binning, comparative biology and taxonomic classification.</title>
        <authorList>
            <person name="Goeker M."/>
        </authorList>
    </citation>
    <scope>NUCLEOTIDE SEQUENCE [LARGE SCALE GENOMIC DNA]</scope>
    <source>
        <strain evidence="1 2">DSM 15049</strain>
    </source>
</reference>
<organism evidence="1 2">
    <name type="scientific">Paraclostridium ghonii</name>
    <dbReference type="NCBI Taxonomy" id="29358"/>
    <lineage>
        <taxon>Bacteria</taxon>
        <taxon>Bacillati</taxon>
        <taxon>Bacillota</taxon>
        <taxon>Clostridia</taxon>
        <taxon>Peptostreptococcales</taxon>
        <taxon>Peptostreptococcaceae</taxon>
        <taxon>Paraclostridium</taxon>
    </lineage>
</organism>
<dbReference type="EMBL" id="JAUSWG010000003">
    <property type="protein sequence ID" value="MDQ0555878.1"/>
    <property type="molecule type" value="Genomic_DNA"/>
</dbReference>
<comment type="caution">
    <text evidence="1">The sequence shown here is derived from an EMBL/GenBank/DDBJ whole genome shotgun (WGS) entry which is preliminary data.</text>
</comment>
<dbReference type="RefSeq" id="WP_307503970.1">
    <property type="nucleotide sequence ID" value="NZ_BAAACE010000001.1"/>
</dbReference>
<proteinExistence type="predicted"/>
<gene>
    <name evidence="1" type="ORF">QOZ92_000991</name>
</gene>
<accession>A0ABU0MZ43</accession>
<name>A0ABU0MZ43_9FIRM</name>
<evidence type="ECO:0000313" key="2">
    <source>
        <dbReference type="Proteomes" id="UP001232584"/>
    </source>
</evidence>
<protein>
    <submittedName>
        <fullName evidence="1">Uncharacterized protein</fullName>
    </submittedName>
</protein>
<keyword evidence="2" id="KW-1185">Reference proteome</keyword>
<sequence length="466" mass="54522">MHLVKLRGTIRQYYKDSNVIIHGLKHKLKLKASKEEYIDIQKIFSKALNGIELNALNDEFPKYRNLINLFHRQNIFYNIDSECLKKHSEKDYFNWIEQKFENVSENLNLITKVKICIPDSFNGKDYLIKLLDRNNISYEVSNTNNFKILLLDKEICEYQIYELRHEEFIVSPVISKFNKAEVGHISPRIVSSIILYCAIHCAIDPDNKLVFTINSDLEVDKKLYFEGINKEKILKKNEVTDDGISNLNALEFFIQNYFSEILSLNKNKDYNDYLQSPIQVCTIQTISKNFYFADISYPRLAKFISEVGFAELLKTIYNKEFFVLKGEEVIHKSMRSSLKSLGKLSLNKISDGDMIENILKQENFNIDLYIQYCKDNSKFIVIKNKDTNKFIKCNIPIQQDEHITTLLFTWISMKLNSINPEECFFYEESVIDTIYNTLDTTVNTNLSNILAGYGFSYQIKEVANEN</sequence>
<evidence type="ECO:0000313" key="1">
    <source>
        <dbReference type="EMBL" id="MDQ0555878.1"/>
    </source>
</evidence>